<reference evidence="1" key="1">
    <citation type="submission" date="2023-05" db="EMBL/GenBank/DDBJ databases">
        <authorList>
            <consortium name="ELIXIR-Norway"/>
        </authorList>
    </citation>
    <scope>NUCLEOTIDE SEQUENCE</scope>
</reference>
<proteinExistence type="predicted"/>
<sequence length="102" mass="10421">MGAPLPGGPRAQLPATSWPRCRDPDASNVRSVSVSRRAGSLAPGTLADGSAASCGEKLWPRESRPRVQACGGLAGPDPALPRGPGSCASRRLTASEKHFASC</sequence>
<gene>
    <name evidence="1" type="ORF">MRATA1EN3_LOCUS7234</name>
</gene>
<organism evidence="1 2">
    <name type="scientific">Rangifer tarandus platyrhynchus</name>
    <name type="common">Svalbard reindeer</name>
    <dbReference type="NCBI Taxonomy" id="3082113"/>
    <lineage>
        <taxon>Eukaryota</taxon>
        <taxon>Metazoa</taxon>
        <taxon>Chordata</taxon>
        <taxon>Craniata</taxon>
        <taxon>Vertebrata</taxon>
        <taxon>Euteleostomi</taxon>
        <taxon>Mammalia</taxon>
        <taxon>Eutheria</taxon>
        <taxon>Laurasiatheria</taxon>
        <taxon>Artiodactyla</taxon>
        <taxon>Ruminantia</taxon>
        <taxon>Pecora</taxon>
        <taxon>Cervidae</taxon>
        <taxon>Odocoileinae</taxon>
        <taxon>Rangifer</taxon>
    </lineage>
</organism>
<dbReference type="EMBL" id="OX596100">
    <property type="protein sequence ID" value="CAI9696021.1"/>
    <property type="molecule type" value="Genomic_DNA"/>
</dbReference>
<evidence type="ECO:0000313" key="2">
    <source>
        <dbReference type="Proteomes" id="UP001162501"/>
    </source>
</evidence>
<evidence type="ECO:0000313" key="1">
    <source>
        <dbReference type="EMBL" id="CAI9696021.1"/>
    </source>
</evidence>
<dbReference type="Proteomes" id="UP001162501">
    <property type="component" value="Chromosome 16"/>
</dbReference>
<accession>A0ACB0E6Y3</accession>
<name>A0ACB0E6Y3_RANTA</name>
<protein>
    <submittedName>
        <fullName evidence="1">Uncharacterized protein</fullName>
    </submittedName>
</protein>